<dbReference type="SUPFAM" id="SSF48576">
    <property type="entry name" value="Terpenoid synthases"/>
    <property type="match status" value="1"/>
</dbReference>
<dbReference type="Gene3D" id="1.10.600.10">
    <property type="entry name" value="Farnesyl Diphosphate Synthase"/>
    <property type="match status" value="2"/>
</dbReference>
<evidence type="ECO:0000313" key="6">
    <source>
        <dbReference type="Proteomes" id="UP001281410"/>
    </source>
</evidence>
<proteinExistence type="predicted"/>
<dbReference type="EMBL" id="JANJYJ010000006">
    <property type="protein sequence ID" value="KAK3207120.1"/>
    <property type="molecule type" value="Genomic_DNA"/>
</dbReference>
<dbReference type="Gene3D" id="1.50.10.130">
    <property type="entry name" value="Terpene synthase, N-terminal domain"/>
    <property type="match status" value="1"/>
</dbReference>
<reference evidence="5" key="1">
    <citation type="journal article" date="2023" name="Plant J.">
        <title>Genome sequences and population genomics provide insights into the demographic history, inbreeding, and mutation load of two 'living fossil' tree species of Dipteronia.</title>
        <authorList>
            <person name="Feng Y."/>
            <person name="Comes H.P."/>
            <person name="Chen J."/>
            <person name="Zhu S."/>
            <person name="Lu R."/>
            <person name="Zhang X."/>
            <person name="Li P."/>
            <person name="Qiu J."/>
            <person name="Olsen K.M."/>
            <person name="Qiu Y."/>
        </authorList>
    </citation>
    <scope>NUCLEOTIDE SEQUENCE</scope>
    <source>
        <strain evidence="5">NBL</strain>
    </source>
</reference>
<keyword evidence="6" id="KW-1185">Reference proteome</keyword>
<name>A0AAE0AAM9_9ROSI</name>
<evidence type="ECO:0000259" key="3">
    <source>
        <dbReference type="Pfam" id="PF01397"/>
    </source>
</evidence>
<dbReference type="Pfam" id="PF03936">
    <property type="entry name" value="Terpene_synth_C"/>
    <property type="match status" value="1"/>
</dbReference>
<dbReference type="GO" id="GO:0016114">
    <property type="term" value="P:terpenoid biosynthetic process"/>
    <property type="evidence" value="ECO:0007669"/>
    <property type="project" value="InterPro"/>
</dbReference>
<feature type="domain" description="Terpene synthase metal-binding" evidence="4">
    <location>
        <begin position="135"/>
        <end position="181"/>
    </location>
</feature>
<dbReference type="PANTHER" id="PTHR31225">
    <property type="entry name" value="OS04G0344100 PROTEIN-RELATED"/>
    <property type="match status" value="1"/>
</dbReference>
<organism evidence="5 6">
    <name type="scientific">Dipteronia sinensis</name>
    <dbReference type="NCBI Taxonomy" id="43782"/>
    <lineage>
        <taxon>Eukaryota</taxon>
        <taxon>Viridiplantae</taxon>
        <taxon>Streptophyta</taxon>
        <taxon>Embryophyta</taxon>
        <taxon>Tracheophyta</taxon>
        <taxon>Spermatophyta</taxon>
        <taxon>Magnoliopsida</taxon>
        <taxon>eudicotyledons</taxon>
        <taxon>Gunneridae</taxon>
        <taxon>Pentapetalae</taxon>
        <taxon>rosids</taxon>
        <taxon>malvids</taxon>
        <taxon>Sapindales</taxon>
        <taxon>Sapindaceae</taxon>
        <taxon>Hippocastanoideae</taxon>
        <taxon>Acereae</taxon>
        <taxon>Dipteronia</taxon>
    </lineage>
</organism>
<feature type="domain" description="Terpene synthase N-terminal" evidence="3">
    <location>
        <begin position="3"/>
        <end position="75"/>
    </location>
</feature>
<dbReference type="Pfam" id="PF01397">
    <property type="entry name" value="Terpene_synth"/>
    <property type="match status" value="1"/>
</dbReference>
<dbReference type="SUPFAM" id="SSF48239">
    <property type="entry name" value="Terpenoid cyclases/Protein prenyltransferases"/>
    <property type="match status" value="1"/>
</dbReference>
<keyword evidence="1" id="KW-0479">Metal-binding</keyword>
<dbReference type="Proteomes" id="UP001281410">
    <property type="component" value="Unassembled WGS sequence"/>
</dbReference>
<dbReference type="AlphaFoldDB" id="A0AAE0AAM9"/>
<sequence>MCNSDIFRGFVDGNGSFSTSKCRDVKGLIELFEASHVALEGENILEEAKGFSNGILREAYSTLDGELAEKVTHILELPTHWRLDWFQVKWHLKMWWKNLGLFGKLNFARDRVIESFMTGLGLVSDPKQSSYRKWWDSKEIQHLPEYMKIFFQALYDTINEMADEIQHEKGWNKVLPYLKKVAEVERGDAPSTIQCYMERRMFQRRWLEITLQT</sequence>
<dbReference type="InterPro" id="IPR050148">
    <property type="entry name" value="Terpene_synthase-like"/>
</dbReference>
<dbReference type="GO" id="GO:0010333">
    <property type="term" value="F:terpene synthase activity"/>
    <property type="evidence" value="ECO:0007669"/>
    <property type="project" value="InterPro"/>
</dbReference>
<keyword evidence="2" id="KW-0460">Magnesium</keyword>
<evidence type="ECO:0000313" key="5">
    <source>
        <dbReference type="EMBL" id="KAK3207120.1"/>
    </source>
</evidence>
<dbReference type="PANTHER" id="PTHR31225:SF94">
    <property type="entry name" value="ALPHA-FARNESENE SYNTHASE"/>
    <property type="match status" value="1"/>
</dbReference>
<evidence type="ECO:0000256" key="2">
    <source>
        <dbReference type="ARBA" id="ARBA00022842"/>
    </source>
</evidence>
<comment type="caution">
    <text evidence="5">The sequence shown here is derived from an EMBL/GenBank/DDBJ whole genome shotgun (WGS) entry which is preliminary data.</text>
</comment>
<evidence type="ECO:0000259" key="4">
    <source>
        <dbReference type="Pfam" id="PF03936"/>
    </source>
</evidence>
<accession>A0AAE0AAM9</accession>
<evidence type="ECO:0000256" key="1">
    <source>
        <dbReference type="ARBA" id="ARBA00022723"/>
    </source>
</evidence>
<dbReference type="GO" id="GO:0000287">
    <property type="term" value="F:magnesium ion binding"/>
    <property type="evidence" value="ECO:0007669"/>
    <property type="project" value="InterPro"/>
</dbReference>
<gene>
    <name evidence="5" type="ORF">Dsin_021166</name>
</gene>
<dbReference type="InterPro" id="IPR001906">
    <property type="entry name" value="Terpene_synth_N"/>
</dbReference>
<dbReference type="InterPro" id="IPR036965">
    <property type="entry name" value="Terpene_synth_N_sf"/>
</dbReference>
<dbReference type="InterPro" id="IPR005630">
    <property type="entry name" value="Terpene_synthase_metal-bd"/>
</dbReference>
<protein>
    <submittedName>
        <fullName evidence="5">Uncharacterized protein</fullName>
    </submittedName>
</protein>
<dbReference type="InterPro" id="IPR008949">
    <property type="entry name" value="Isoprenoid_synthase_dom_sf"/>
</dbReference>
<dbReference type="InterPro" id="IPR008930">
    <property type="entry name" value="Terpenoid_cyclase/PrenylTrfase"/>
</dbReference>